<comment type="caution">
    <text evidence="2">The sequence shown here is derived from an EMBL/GenBank/DDBJ whole genome shotgun (WGS) entry which is preliminary data.</text>
</comment>
<name>A0ABD2KXR5_9BILA</name>
<evidence type="ECO:0000313" key="3">
    <source>
        <dbReference type="Proteomes" id="UP001620626"/>
    </source>
</evidence>
<keyword evidence="1" id="KW-0812">Transmembrane</keyword>
<dbReference type="EMBL" id="JBICBT010000610">
    <property type="protein sequence ID" value="KAL3107653.1"/>
    <property type="molecule type" value="Genomic_DNA"/>
</dbReference>
<proteinExistence type="predicted"/>
<keyword evidence="3" id="KW-1185">Reference proteome</keyword>
<sequence>MVVLSKLGSPLRPFSNDYLLCRFQAFRNYAIKKERPPPAKFQVPPPANETGHWKYERDYSYDLRYSKPINKYSSFTRFIALTASGHKELWALFGLLMLSSSLAIGMVFYSMGKIEVWIDRSTSTPPWDWARVRDKYWKLPTLLYDPTGITHVRLSPMEKLQDEMLEAAKERGTRDAKGYWEKIVLLLKIQFSGIPITGTQISGIPITGTQPTSLPICGINPPAFQAPGFNCSAFQSLGLNPPAFQSQELNPPTFQALGPFSNRPYFNGAIFQPTGTQISGLPISGINPPAFQAAGFNCSAFQSLGLNPPAFQSQELNPLAFQSLGLNLRHSITGAIFQPNICRAQPHIVMRFRGKPSRWRL</sequence>
<reference evidence="2 3" key="1">
    <citation type="submission" date="2024-10" db="EMBL/GenBank/DDBJ databases">
        <authorList>
            <person name="Kim D."/>
        </authorList>
    </citation>
    <scope>NUCLEOTIDE SEQUENCE [LARGE SCALE GENOMIC DNA]</scope>
    <source>
        <strain evidence="2">BH-2024</strain>
    </source>
</reference>
<organism evidence="2 3">
    <name type="scientific">Heterodera trifolii</name>
    <dbReference type="NCBI Taxonomy" id="157864"/>
    <lineage>
        <taxon>Eukaryota</taxon>
        <taxon>Metazoa</taxon>
        <taxon>Ecdysozoa</taxon>
        <taxon>Nematoda</taxon>
        <taxon>Chromadorea</taxon>
        <taxon>Rhabditida</taxon>
        <taxon>Tylenchina</taxon>
        <taxon>Tylenchomorpha</taxon>
        <taxon>Tylenchoidea</taxon>
        <taxon>Heteroderidae</taxon>
        <taxon>Heteroderinae</taxon>
        <taxon>Heterodera</taxon>
    </lineage>
</organism>
<keyword evidence="1" id="KW-1133">Transmembrane helix</keyword>
<feature type="transmembrane region" description="Helical" evidence="1">
    <location>
        <begin position="89"/>
        <end position="111"/>
    </location>
</feature>
<protein>
    <submittedName>
        <fullName evidence="2">Uncharacterized protein</fullName>
    </submittedName>
</protein>
<evidence type="ECO:0000256" key="1">
    <source>
        <dbReference type="SAM" id="Phobius"/>
    </source>
</evidence>
<evidence type="ECO:0000313" key="2">
    <source>
        <dbReference type="EMBL" id="KAL3107653.1"/>
    </source>
</evidence>
<dbReference type="AlphaFoldDB" id="A0ABD2KXR5"/>
<accession>A0ABD2KXR5</accession>
<gene>
    <name evidence="2" type="ORF">niasHT_018851</name>
</gene>
<dbReference type="Proteomes" id="UP001620626">
    <property type="component" value="Unassembled WGS sequence"/>
</dbReference>
<keyword evidence="1" id="KW-0472">Membrane</keyword>